<dbReference type="GO" id="GO:0005829">
    <property type="term" value="C:cytosol"/>
    <property type="evidence" value="ECO:0007669"/>
    <property type="project" value="UniProtKB-ARBA"/>
</dbReference>
<feature type="binding site" evidence="12">
    <location>
        <position position="54"/>
    </location>
    <ligand>
        <name>D-ribulose 5-phosphate</name>
        <dbReference type="ChEBI" id="CHEBI:58121"/>
    </ligand>
</feature>
<dbReference type="EC" id="4.1.99.12" evidence="4 12"/>
<evidence type="ECO:0000256" key="10">
    <source>
        <dbReference type="ARBA" id="ARBA00023239"/>
    </source>
</evidence>
<dbReference type="AlphaFoldDB" id="A0A272EN78"/>
<dbReference type="InterPro" id="IPR000422">
    <property type="entry name" value="DHBP_synthase_RibB"/>
</dbReference>
<proteinExistence type="inferred from homology"/>
<comment type="pathway">
    <text evidence="2 12 13">Cofactor biosynthesis; riboflavin biosynthesis; 2-hydroxy-3-oxobutyl phosphate from D-ribulose 5-phosphate: step 1/1.</text>
</comment>
<evidence type="ECO:0000256" key="11">
    <source>
        <dbReference type="ARBA" id="ARBA00060730"/>
    </source>
</evidence>
<comment type="function">
    <text evidence="1 12 13">Catalyzes the conversion of D-ribulose 5-phosphate to formate and 3,4-dihydroxy-2-butanone 4-phosphate.</text>
</comment>
<organism evidence="15 16">
    <name type="scientific">Candidatus Dactylopiibacterium carminicum</name>
    <dbReference type="NCBI Taxonomy" id="857335"/>
    <lineage>
        <taxon>Bacteria</taxon>
        <taxon>Pseudomonadati</taxon>
        <taxon>Pseudomonadota</taxon>
        <taxon>Betaproteobacteria</taxon>
        <taxon>Rhodocyclales</taxon>
        <taxon>Rhodocyclaceae</taxon>
        <taxon>Candidatus Dactylopiibacterium</taxon>
    </lineage>
</organism>
<dbReference type="UniPathway" id="UPA00275">
    <property type="reaction ID" value="UER00399"/>
</dbReference>
<feature type="binding site" evidence="12">
    <location>
        <begin position="162"/>
        <end position="166"/>
    </location>
    <ligand>
        <name>D-ribulose 5-phosphate</name>
        <dbReference type="ChEBI" id="CHEBI:58121"/>
    </ligand>
</feature>
<dbReference type="GO" id="GO:0030145">
    <property type="term" value="F:manganese ion binding"/>
    <property type="evidence" value="ECO:0007669"/>
    <property type="project" value="UniProtKB-UniRule"/>
</dbReference>
<evidence type="ECO:0000313" key="14">
    <source>
        <dbReference type="EMBL" id="KAF7597990.1"/>
    </source>
</evidence>
<feature type="binding site" evidence="12">
    <location>
        <begin position="49"/>
        <end position="50"/>
    </location>
    <ligand>
        <name>D-ribulose 5-phosphate</name>
        <dbReference type="ChEBI" id="CHEBI:58121"/>
    </ligand>
</feature>
<dbReference type="GO" id="GO:0009231">
    <property type="term" value="P:riboflavin biosynthetic process"/>
    <property type="evidence" value="ECO:0007669"/>
    <property type="project" value="UniProtKB-UniRule"/>
</dbReference>
<dbReference type="GO" id="GO:0000287">
    <property type="term" value="F:magnesium ion binding"/>
    <property type="evidence" value="ECO:0007669"/>
    <property type="project" value="UniProtKB-UniRule"/>
</dbReference>
<evidence type="ECO:0000256" key="9">
    <source>
        <dbReference type="ARBA" id="ARBA00023211"/>
    </source>
</evidence>
<dbReference type="Pfam" id="PF00926">
    <property type="entry name" value="DHBP_synthase"/>
    <property type="match status" value="1"/>
</dbReference>
<reference evidence="14 17" key="1">
    <citation type="submission" date="2016-08" db="EMBL/GenBank/DDBJ databases">
        <title>Candidatus Dactylopiibacterium carminicum genome sequence.</title>
        <authorList>
            <person name="Ramirez-Puebla S.T."/>
            <person name="Ormeno-Orrillo E."/>
            <person name="Vera-Ponce De Leon A."/>
            <person name="Luis L."/>
            <person name="Sanchez-Flores A."/>
            <person name="Monica R."/>
            <person name="Martinez-Romero E."/>
        </authorList>
    </citation>
    <scope>NUCLEOTIDE SEQUENCE [LARGE SCALE GENOMIC DNA]</scope>
    <source>
        <strain evidence="14">END1</strain>
    </source>
</reference>
<evidence type="ECO:0000256" key="1">
    <source>
        <dbReference type="ARBA" id="ARBA00002284"/>
    </source>
</evidence>
<dbReference type="OrthoDB" id="9793111at2"/>
<evidence type="ECO:0000256" key="6">
    <source>
        <dbReference type="ARBA" id="ARBA00022619"/>
    </source>
</evidence>
<dbReference type="Gene3D" id="3.90.870.10">
    <property type="entry name" value="DHBP synthase"/>
    <property type="match status" value="1"/>
</dbReference>
<protein>
    <recommendedName>
        <fullName evidence="5 12">3,4-dihydroxy-2-butanone 4-phosphate synthase</fullName>
        <shortName evidence="12 13">DHBP synthase</shortName>
        <ecNumber evidence="4 12">4.1.99.12</ecNumber>
    </recommendedName>
</protein>
<comment type="similarity">
    <text evidence="11 12 13">Belongs to the DHBP synthase family.</text>
</comment>
<keyword evidence="7 12" id="KW-0479">Metal-binding</keyword>
<comment type="caution">
    <text evidence="15">The sequence shown here is derived from an EMBL/GenBank/DDBJ whole genome shotgun (WGS) entry which is preliminary data.</text>
</comment>
<evidence type="ECO:0000256" key="12">
    <source>
        <dbReference type="HAMAP-Rule" id="MF_00180"/>
    </source>
</evidence>
<evidence type="ECO:0000313" key="16">
    <source>
        <dbReference type="Proteomes" id="UP000216107"/>
    </source>
</evidence>
<keyword evidence="10 12" id="KW-0456">Lyase</keyword>
<gene>
    <name evidence="12 15" type="primary">ribB</name>
    <name evidence="14" type="ORF">BGI27_15665</name>
    <name evidence="15" type="ORF">CGU29_15710</name>
</gene>
<accession>A0A272EN78</accession>
<keyword evidence="9 12" id="KW-0464">Manganese</keyword>
<evidence type="ECO:0000256" key="8">
    <source>
        <dbReference type="ARBA" id="ARBA00022842"/>
    </source>
</evidence>
<feature type="site" description="Essential for catalytic activity" evidence="12">
    <location>
        <position position="186"/>
    </location>
</feature>
<comment type="cofactor">
    <cofactor evidence="12 13">
        <name>Mg(2+)</name>
        <dbReference type="ChEBI" id="CHEBI:18420"/>
    </cofactor>
    <cofactor evidence="12 13">
        <name>Mn(2+)</name>
        <dbReference type="ChEBI" id="CHEBI:29035"/>
    </cofactor>
    <text evidence="12 13">Binds 2 divalent metal cations per subunit. Magnesium or manganese.</text>
</comment>
<evidence type="ECO:0000256" key="4">
    <source>
        <dbReference type="ARBA" id="ARBA00012153"/>
    </source>
</evidence>
<feature type="binding site" evidence="12">
    <location>
        <position position="50"/>
    </location>
    <ligand>
        <name>Mg(2+)</name>
        <dbReference type="ChEBI" id="CHEBI:18420"/>
        <label>2</label>
    </ligand>
</feature>
<dbReference type="EMBL" id="NMRN01000074">
    <property type="protein sequence ID" value="PAS91563.1"/>
    <property type="molecule type" value="Genomic_DNA"/>
</dbReference>
<dbReference type="EMBL" id="MDUX01000071">
    <property type="protein sequence ID" value="KAF7597990.1"/>
    <property type="molecule type" value="Genomic_DNA"/>
</dbReference>
<evidence type="ECO:0000256" key="3">
    <source>
        <dbReference type="ARBA" id="ARBA00011738"/>
    </source>
</evidence>
<feature type="site" description="Essential for catalytic activity" evidence="12">
    <location>
        <position position="148"/>
    </location>
</feature>
<dbReference type="RefSeq" id="WP_095525773.1">
    <property type="nucleotide sequence ID" value="NZ_MDUX01000071.1"/>
</dbReference>
<dbReference type="HAMAP" id="MF_00180">
    <property type="entry name" value="RibB"/>
    <property type="match status" value="1"/>
</dbReference>
<dbReference type="Proteomes" id="UP000216107">
    <property type="component" value="Unassembled WGS sequence"/>
</dbReference>
<evidence type="ECO:0000256" key="5">
    <source>
        <dbReference type="ARBA" id="ARBA00018836"/>
    </source>
</evidence>
<dbReference type="PANTHER" id="PTHR21327:SF38">
    <property type="entry name" value="3,4-DIHYDROXY-2-BUTANONE 4-PHOSPHATE SYNTHASE"/>
    <property type="match status" value="1"/>
</dbReference>
<keyword evidence="6 12" id="KW-0686">Riboflavin biosynthesis</keyword>
<dbReference type="PANTHER" id="PTHR21327">
    <property type="entry name" value="GTP CYCLOHYDROLASE II-RELATED"/>
    <property type="match status" value="1"/>
</dbReference>
<evidence type="ECO:0000256" key="2">
    <source>
        <dbReference type="ARBA" id="ARBA00004904"/>
    </source>
</evidence>
<dbReference type="GO" id="GO:0008686">
    <property type="term" value="F:3,4-dihydroxy-2-butanone-4-phosphate synthase activity"/>
    <property type="evidence" value="ECO:0007669"/>
    <property type="project" value="UniProtKB-UniRule"/>
</dbReference>
<evidence type="ECO:0000256" key="7">
    <source>
        <dbReference type="ARBA" id="ARBA00022723"/>
    </source>
</evidence>
<evidence type="ECO:0000256" key="13">
    <source>
        <dbReference type="RuleBase" id="RU003843"/>
    </source>
</evidence>
<reference evidence="15 16" key="2">
    <citation type="submission" date="2017-07" db="EMBL/GenBank/DDBJ databases">
        <title>Candidatus Dactylopiibacterium carminicum, a nitrogen-fixing symbiont of the cochineal insect Dactylopius coccus and Dactylopius opuntiae (Hemiptera: Coccoidea: Dactylopiidae).</title>
        <authorList>
            <person name="Vera A."/>
        </authorList>
    </citation>
    <scope>NUCLEOTIDE SEQUENCE [LARGE SCALE GENOMIC DNA]</scope>
    <source>
        <strain evidence="15 16">NFDCM</strain>
    </source>
</reference>
<keyword evidence="17" id="KW-1185">Reference proteome</keyword>
<dbReference type="SUPFAM" id="SSF55821">
    <property type="entry name" value="YrdC/RibB"/>
    <property type="match status" value="1"/>
</dbReference>
<dbReference type="NCBIfam" id="TIGR00506">
    <property type="entry name" value="ribB"/>
    <property type="match status" value="1"/>
</dbReference>
<feature type="binding site" evidence="12">
    <location>
        <position position="165"/>
    </location>
    <ligand>
        <name>Mg(2+)</name>
        <dbReference type="ChEBI" id="CHEBI:18420"/>
        <label>2</label>
    </ligand>
</feature>
<comment type="subunit">
    <text evidence="3 12 13">Homodimer.</text>
</comment>
<feature type="binding site" evidence="12">
    <location>
        <position position="50"/>
    </location>
    <ligand>
        <name>Mg(2+)</name>
        <dbReference type="ChEBI" id="CHEBI:18420"/>
        <label>1</label>
    </ligand>
</feature>
<evidence type="ECO:0000313" key="15">
    <source>
        <dbReference type="EMBL" id="PAS91563.1"/>
    </source>
</evidence>
<comment type="catalytic activity">
    <reaction evidence="12 13">
        <text>D-ribulose 5-phosphate = (2S)-2-hydroxy-3-oxobutyl phosphate + formate + H(+)</text>
        <dbReference type="Rhea" id="RHEA:18457"/>
        <dbReference type="ChEBI" id="CHEBI:15378"/>
        <dbReference type="ChEBI" id="CHEBI:15740"/>
        <dbReference type="ChEBI" id="CHEBI:58121"/>
        <dbReference type="ChEBI" id="CHEBI:58830"/>
        <dbReference type="EC" id="4.1.99.12"/>
    </reaction>
</comment>
<dbReference type="InterPro" id="IPR017945">
    <property type="entry name" value="DHBP_synth_RibB-like_a/b_dom"/>
</dbReference>
<evidence type="ECO:0000313" key="17">
    <source>
        <dbReference type="Proteomes" id="UP000623509"/>
    </source>
</evidence>
<dbReference type="Proteomes" id="UP000623509">
    <property type="component" value="Unassembled WGS sequence"/>
</dbReference>
<dbReference type="FunFam" id="3.90.870.10:FF:000002">
    <property type="entry name" value="3,4-dihydroxy-2-butanone 4-phosphate synthase"/>
    <property type="match status" value="1"/>
</dbReference>
<keyword evidence="8 12" id="KW-0460">Magnesium</keyword>
<name>A0A272EN78_9RHOO</name>
<sequence>MTTQAYIRAPESPAISQAASRAVLVSRVEAALAAMRAGLPVVLMDDYDRENEADLILAAERITEQSMAQLIRDCSGIVCLCLTEARLARLALPQMVAHNDSRHGTAFTVTIEARQGVTIGVSAGDRLTTIRAAIHPDAKPEDLARPGHIFPLRAHPGGLKARRGHTEGAVCLASLAGLEPAAVLCELMNADGTMARGEAVHDYAGRHGLPLLAIEDLIQYLGDGAN</sequence>